<dbReference type="Proteomes" id="UP000597138">
    <property type="component" value="Unassembled WGS sequence"/>
</dbReference>
<reference evidence="6" key="1">
    <citation type="journal article" date="2014" name="Int. J. Syst. Evol. Microbiol.">
        <title>Complete genome of a new Firmicutes species belonging to the dominant human colonic microbiota ('Ruminococcus bicirculans') reveals two chromosomes and a selective capacity to utilize plant glucans.</title>
        <authorList>
            <consortium name="NISC Comparative Sequencing Program"/>
            <person name="Wegmann U."/>
            <person name="Louis P."/>
            <person name="Goesmann A."/>
            <person name="Henrissat B."/>
            <person name="Duncan S.H."/>
            <person name="Flint H.J."/>
        </authorList>
    </citation>
    <scope>NUCLEOTIDE SEQUENCE</scope>
    <source>
        <strain evidence="6">CGMCC 1.11013</strain>
    </source>
</reference>
<dbReference type="PANTHER" id="PTHR30160">
    <property type="entry name" value="TETRAACYLDISACCHARIDE 4'-KINASE-RELATED"/>
    <property type="match status" value="1"/>
</dbReference>
<dbReference type="Proteomes" id="UP000027439">
    <property type="component" value="Unassembled WGS sequence"/>
</dbReference>
<reference evidence="6" key="4">
    <citation type="submission" date="2024-05" db="EMBL/GenBank/DDBJ databases">
        <authorList>
            <person name="Sun Q."/>
            <person name="Zhou Y."/>
        </authorList>
    </citation>
    <scope>NUCLEOTIDE SEQUENCE</scope>
    <source>
        <strain evidence="6">CGMCC 1.11013</strain>
    </source>
</reference>
<dbReference type="Pfam" id="PF01075">
    <property type="entry name" value="Glyco_transf_9"/>
    <property type="match status" value="1"/>
</dbReference>
<comment type="catalytic activity">
    <reaction evidence="5">
        <text>an L-alpha-D-Hep-(1-&gt;5)-[alpha-Kdo-(2-&gt;4)]-alpha-Kdo-(2-&gt;6)-lipid A + ADP-L-glycero-beta-D-manno-heptose = an L-alpha-D-Hep-(1-&gt;3)-L-alpha-D-Hep-(1-&gt;5)-[alpha-Kdo-(2-&gt;4)]-alpha-Kdo-(2-&gt;6)-lipid A + ADP + H(+)</text>
        <dbReference type="Rhea" id="RHEA:74071"/>
        <dbReference type="ChEBI" id="CHEBI:15378"/>
        <dbReference type="ChEBI" id="CHEBI:61506"/>
        <dbReference type="ChEBI" id="CHEBI:193068"/>
        <dbReference type="ChEBI" id="CHEBI:193069"/>
        <dbReference type="ChEBI" id="CHEBI:456216"/>
        <dbReference type="EC" id="2.4.99.24"/>
    </reaction>
</comment>
<dbReference type="GO" id="GO:0009244">
    <property type="term" value="P:lipopolysaccharide core region biosynthetic process"/>
    <property type="evidence" value="ECO:0007669"/>
    <property type="project" value="TreeGrafter"/>
</dbReference>
<dbReference type="AlphaFoldDB" id="A0A069P4S0"/>
<evidence type="ECO:0000256" key="4">
    <source>
        <dbReference type="ARBA" id="ARBA00044042"/>
    </source>
</evidence>
<accession>A0A069P4S0</accession>
<dbReference type="InterPro" id="IPR011910">
    <property type="entry name" value="RfaF"/>
</dbReference>
<dbReference type="STRING" id="1071679.BG57_02870"/>
<evidence type="ECO:0000313" key="9">
    <source>
        <dbReference type="Proteomes" id="UP000597138"/>
    </source>
</evidence>
<evidence type="ECO:0000256" key="2">
    <source>
        <dbReference type="ARBA" id="ARBA00022679"/>
    </source>
</evidence>
<evidence type="ECO:0000256" key="5">
    <source>
        <dbReference type="ARBA" id="ARBA00047503"/>
    </source>
</evidence>
<dbReference type="EMBL" id="JFHE01000010">
    <property type="protein sequence ID" value="KDR34909.1"/>
    <property type="molecule type" value="Genomic_DNA"/>
</dbReference>
<name>A0A069P4S0_9BURK</name>
<evidence type="ECO:0000313" key="8">
    <source>
        <dbReference type="Proteomes" id="UP000027439"/>
    </source>
</evidence>
<dbReference type="CDD" id="cd03789">
    <property type="entry name" value="GT9_LPS_heptosyltransferase"/>
    <property type="match status" value="1"/>
</dbReference>
<proteinExistence type="inferred from homology"/>
<sequence length="388" mass="42445">MKREVPVTIQPAIAHARAPATSAQRVWGEDVRRILCIRPDNLGDVLMTTPAIHALKHAYPGRHLTLLASGSGAQAARFIDDIDDVIEYHAPWVKHDKPIDATADLAMRERLESLGFDAAVIFSVYSQNPLPAAMLCHLSNIPRRLAHCRENPYGLLTDWVAECEPQQGTRHEVERQLALVASVGAHASDTRMRFDLRTADEASLQRKLGERGIDIDAPYFVMHPGATAASRRYPPERFAQAARELATRTGWPVLVTGSSSEAALCESVSAGDARIVDLAGALQLGELAALIKQARVLISNNSGPVHIASALGAPVVDLYALTNPQHMPWQTTHRVLYHDVPCRWCYRSVCPEGHHLCLLGVSVDEVVDAALSLLDARTEHHPAHLTLP</sequence>
<reference evidence="9" key="3">
    <citation type="journal article" date="2019" name="Int. J. Syst. Evol. Microbiol.">
        <title>The Global Catalogue of Microorganisms (GCM) 10K type strain sequencing project: providing services to taxonomists for standard genome sequencing and annotation.</title>
        <authorList>
            <consortium name="The Broad Institute Genomics Platform"/>
            <consortium name="The Broad Institute Genome Sequencing Center for Infectious Disease"/>
            <person name="Wu L."/>
            <person name="Ma J."/>
        </authorList>
    </citation>
    <scope>NUCLEOTIDE SEQUENCE [LARGE SCALE GENOMIC DNA]</scope>
    <source>
        <strain evidence="9">CGMCC 1.11013</strain>
    </source>
</reference>
<protein>
    <recommendedName>
        <fullName evidence="4">lipopolysaccharide heptosyltransferase II</fullName>
        <ecNumber evidence="4">2.4.99.24</ecNumber>
    </recommendedName>
</protein>
<evidence type="ECO:0000313" key="7">
    <source>
        <dbReference type="EMBL" id="KDR34909.1"/>
    </source>
</evidence>
<organism evidence="7 8">
    <name type="scientific">Caballeronia grimmiae</name>
    <dbReference type="NCBI Taxonomy" id="1071679"/>
    <lineage>
        <taxon>Bacteria</taxon>
        <taxon>Pseudomonadati</taxon>
        <taxon>Pseudomonadota</taxon>
        <taxon>Betaproteobacteria</taxon>
        <taxon>Burkholderiales</taxon>
        <taxon>Burkholderiaceae</taxon>
        <taxon>Caballeronia</taxon>
    </lineage>
</organism>
<gene>
    <name evidence="7" type="ORF">BG57_02870</name>
    <name evidence="6" type="ORF">GCM10010985_18380</name>
</gene>
<dbReference type="GO" id="GO:0005829">
    <property type="term" value="C:cytosol"/>
    <property type="evidence" value="ECO:0007669"/>
    <property type="project" value="TreeGrafter"/>
</dbReference>
<evidence type="ECO:0000256" key="1">
    <source>
        <dbReference type="ARBA" id="ARBA00022676"/>
    </source>
</evidence>
<dbReference type="OrthoDB" id="9797795at2"/>
<dbReference type="NCBIfam" id="TIGR02195">
    <property type="entry name" value="heptsyl_trn_II"/>
    <property type="match status" value="1"/>
</dbReference>
<dbReference type="eggNOG" id="COG0859">
    <property type="taxonomic scope" value="Bacteria"/>
</dbReference>
<dbReference type="SUPFAM" id="SSF53756">
    <property type="entry name" value="UDP-Glycosyltransferase/glycogen phosphorylase"/>
    <property type="match status" value="1"/>
</dbReference>
<comment type="similarity">
    <text evidence="3">Belongs to the glycosyltransferase 9 family.</text>
</comment>
<comment type="caution">
    <text evidence="7">The sequence shown here is derived from an EMBL/GenBank/DDBJ whole genome shotgun (WGS) entry which is preliminary data.</text>
</comment>
<dbReference type="GO" id="GO:0008713">
    <property type="term" value="F:ADP-heptose-lipopolysaccharide heptosyltransferase activity"/>
    <property type="evidence" value="ECO:0007669"/>
    <property type="project" value="UniProtKB-EC"/>
</dbReference>
<reference evidence="7 8" key="2">
    <citation type="submission" date="2014-03" db="EMBL/GenBank/DDBJ databases">
        <title>Draft Genome Sequences of Four Burkholderia Strains.</title>
        <authorList>
            <person name="Liu X.Y."/>
            <person name="Li C.X."/>
            <person name="Xu J.H."/>
        </authorList>
    </citation>
    <scope>NUCLEOTIDE SEQUENCE [LARGE SCALE GENOMIC DNA]</scope>
    <source>
        <strain evidence="7 8">R27</strain>
    </source>
</reference>
<keyword evidence="9" id="KW-1185">Reference proteome</keyword>
<dbReference type="Gene3D" id="3.40.50.2000">
    <property type="entry name" value="Glycogen Phosphorylase B"/>
    <property type="match status" value="2"/>
</dbReference>
<dbReference type="PANTHER" id="PTHR30160:SF1">
    <property type="entry name" value="LIPOPOLYSACCHARIDE 1,2-N-ACETYLGLUCOSAMINETRANSFERASE-RELATED"/>
    <property type="match status" value="1"/>
</dbReference>
<evidence type="ECO:0000313" key="6">
    <source>
        <dbReference type="EMBL" id="GGD64598.1"/>
    </source>
</evidence>
<dbReference type="InterPro" id="IPR002201">
    <property type="entry name" value="Glyco_trans_9"/>
</dbReference>
<dbReference type="EMBL" id="BMEG01000002">
    <property type="protein sequence ID" value="GGD64598.1"/>
    <property type="molecule type" value="Genomic_DNA"/>
</dbReference>
<keyword evidence="1" id="KW-0328">Glycosyltransferase</keyword>
<dbReference type="InterPro" id="IPR051199">
    <property type="entry name" value="LPS_LOS_Heptosyltrfase"/>
</dbReference>
<dbReference type="RefSeq" id="WP_035963759.1">
    <property type="nucleotide sequence ID" value="NZ_BMEG01000002.1"/>
</dbReference>
<evidence type="ECO:0000256" key="3">
    <source>
        <dbReference type="ARBA" id="ARBA00043995"/>
    </source>
</evidence>
<keyword evidence="2 7" id="KW-0808">Transferase</keyword>
<dbReference type="EC" id="2.4.99.24" evidence="4"/>